<dbReference type="InterPro" id="IPR049704">
    <property type="entry name" value="Aminotrans_3_PPA_site"/>
</dbReference>
<accession>A0A8J6NIK3</accession>
<evidence type="ECO:0000256" key="2">
    <source>
        <dbReference type="ARBA" id="ARBA00001933"/>
    </source>
</evidence>
<evidence type="ECO:0000256" key="8">
    <source>
        <dbReference type="ARBA" id="ARBA00023244"/>
    </source>
</evidence>
<dbReference type="InterPro" id="IPR015422">
    <property type="entry name" value="PyrdxlP-dep_Trfase_small"/>
</dbReference>
<keyword evidence="8" id="KW-0627">Porphyrin biosynthesis</keyword>
<dbReference type="Proteomes" id="UP000614469">
    <property type="component" value="Unassembled WGS sequence"/>
</dbReference>
<dbReference type="PANTHER" id="PTHR43713">
    <property type="entry name" value="GLUTAMATE-1-SEMIALDEHYDE 2,1-AMINOMUTASE"/>
    <property type="match status" value="1"/>
</dbReference>
<evidence type="ECO:0000256" key="3">
    <source>
        <dbReference type="ARBA" id="ARBA00004819"/>
    </source>
</evidence>
<dbReference type="InterPro" id="IPR015421">
    <property type="entry name" value="PyrdxlP-dep_Trfase_major"/>
</dbReference>
<evidence type="ECO:0000256" key="1">
    <source>
        <dbReference type="ARBA" id="ARBA00001579"/>
    </source>
</evidence>
<evidence type="ECO:0000256" key="9">
    <source>
        <dbReference type="RuleBase" id="RU003560"/>
    </source>
</evidence>
<dbReference type="InterPro" id="IPR015424">
    <property type="entry name" value="PyrdxlP-dep_Trfase"/>
</dbReference>
<evidence type="ECO:0000313" key="11">
    <source>
        <dbReference type="Proteomes" id="UP000614469"/>
    </source>
</evidence>
<dbReference type="EC" id="5.4.3.8" evidence="5"/>
<dbReference type="NCBIfam" id="NF000818">
    <property type="entry name" value="PRK00062.1"/>
    <property type="match status" value="1"/>
</dbReference>
<dbReference type="CDD" id="cd00610">
    <property type="entry name" value="OAT_like"/>
    <property type="match status" value="1"/>
</dbReference>
<dbReference type="SUPFAM" id="SSF53383">
    <property type="entry name" value="PLP-dependent transferases"/>
    <property type="match status" value="1"/>
</dbReference>
<dbReference type="FunFam" id="3.40.640.10:FF:000021">
    <property type="entry name" value="Glutamate-1-semialdehyde 2,1-aminomutase"/>
    <property type="match status" value="1"/>
</dbReference>
<protein>
    <recommendedName>
        <fullName evidence="5">glutamate-1-semialdehyde 2,1-aminomutase</fullName>
        <ecNumber evidence="5">5.4.3.8</ecNumber>
    </recommendedName>
</protein>
<comment type="cofactor">
    <cofactor evidence="2">
        <name>pyridoxal 5'-phosphate</name>
        <dbReference type="ChEBI" id="CHEBI:597326"/>
    </cofactor>
</comment>
<dbReference type="GO" id="GO:0006779">
    <property type="term" value="P:porphyrin-containing compound biosynthetic process"/>
    <property type="evidence" value="ECO:0007669"/>
    <property type="project" value="UniProtKB-KW"/>
</dbReference>
<dbReference type="AlphaFoldDB" id="A0A8J6NIK3"/>
<comment type="catalytic activity">
    <reaction evidence="1">
        <text>(S)-4-amino-5-oxopentanoate = 5-aminolevulinate</text>
        <dbReference type="Rhea" id="RHEA:14265"/>
        <dbReference type="ChEBI" id="CHEBI:57501"/>
        <dbReference type="ChEBI" id="CHEBI:356416"/>
        <dbReference type="EC" id="5.4.3.8"/>
    </reaction>
</comment>
<comment type="caution">
    <text evidence="10">The sequence shown here is derived from an EMBL/GenBank/DDBJ whole genome shotgun (WGS) entry which is preliminary data.</text>
</comment>
<keyword evidence="7 10" id="KW-0413">Isomerase</keyword>
<dbReference type="Pfam" id="PF00202">
    <property type="entry name" value="Aminotran_3"/>
    <property type="match status" value="1"/>
</dbReference>
<sequence length="436" mass="48022">MSIQGKKTRELFQKAKAVMPYGVNSNFRYWGEDDTLIATRGEGTYIWDADGKRYIDYRLGFGPIILGHGHPAVVKRVQDAIQDGTVFAWTTPYEIELCERITKMCNVDKVRLTNTGTEATMHALRIARAYTGREKFIKFEGQYHGMADYFMYSTASANPVSLGSKRSPINVPATSGIPKGINQYVINLPYNDFERLEETITAQWGDIAAIFVEPMLGNSAGVMPLPGYLQKMRELCDKYGIVLVFDEVKTGFRMANGGAQAYFNIQADLVTYAKSLGNGFPIAAIAGKEDVMMTIEPGLMAHGGTYSGNVVGTVAAIATLEILESEQIIETIFKRGEALMTGIGEILTEADIPHALPGVPSMFGIVLGVEEEPHDFREYFQGDGELYEKLALELIKRGVQPDGDAREPWFLCAALSEEDVSETLNVFNDALKAAKA</sequence>
<proteinExistence type="inferred from homology"/>
<dbReference type="Gene3D" id="3.40.640.10">
    <property type="entry name" value="Type I PLP-dependent aspartate aminotransferase-like (Major domain)"/>
    <property type="match status" value="1"/>
</dbReference>
<dbReference type="EMBL" id="JACNJN010000070">
    <property type="protein sequence ID" value="MBC8334503.1"/>
    <property type="molecule type" value="Genomic_DNA"/>
</dbReference>
<keyword evidence="6 9" id="KW-0663">Pyridoxal phosphate</keyword>
<comment type="pathway">
    <text evidence="3">Porphyrin-containing compound metabolism; protoporphyrin-IX biosynthesis; 5-aminolevulinate from L-glutamyl-tRNA(Glu): step 2/2.</text>
</comment>
<dbReference type="NCBIfam" id="NF041362">
    <property type="entry name" value="GntE_guanitoxin"/>
    <property type="match status" value="1"/>
</dbReference>
<name>A0A8J6NIK3_9CHLR</name>
<dbReference type="PANTHER" id="PTHR43713:SF3">
    <property type="entry name" value="GLUTAMATE-1-SEMIALDEHYDE 2,1-AMINOMUTASE 1, CHLOROPLASTIC-RELATED"/>
    <property type="match status" value="1"/>
</dbReference>
<dbReference type="GO" id="GO:0042286">
    <property type="term" value="F:glutamate-1-semialdehyde 2,1-aminomutase activity"/>
    <property type="evidence" value="ECO:0007669"/>
    <property type="project" value="UniProtKB-EC"/>
</dbReference>
<organism evidence="10 11">
    <name type="scientific">Candidatus Desulfolinea nitratireducens</name>
    <dbReference type="NCBI Taxonomy" id="2841698"/>
    <lineage>
        <taxon>Bacteria</taxon>
        <taxon>Bacillati</taxon>
        <taxon>Chloroflexota</taxon>
        <taxon>Anaerolineae</taxon>
        <taxon>Anaerolineales</taxon>
        <taxon>Anaerolineales incertae sedis</taxon>
        <taxon>Candidatus Desulfolinea</taxon>
    </lineage>
</organism>
<dbReference type="PROSITE" id="PS00600">
    <property type="entry name" value="AA_TRANSFER_CLASS_3"/>
    <property type="match status" value="1"/>
</dbReference>
<dbReference type="InterPro" id="IPR005814">
    <property type="entry name" value="Aminotrans_3"/>
</dbReference>
<dbReference type="Gene3D" id="3.90.1150.10">
    <property type="entry name" value="Aspartate Aminotransferase, domain 1"/>
    <property type="match status" value="1"/>
</dbReference>
<evidence type="ECO:0000256" key="5">
    <source>
        <dbReference type="ARBA" id="ARBA00012143"/>
    </source>
</evidence>
<evidence type="ECO:0000256" key="4">
    <source>
        <dbReference type="ARBA" id="ARBA00008981"/>
    </source>
</evidence>
<evidence type="ECO:0000256" key="7">
    <source>
        <dbReference type="ARBA" id="ARBA00023235"/>
    </source>
</evidence>
<evidence type="ECO:0000313" key="10">
    <source>
        <dbReference type="EMBL" id="MBC8334503.1"/>
    </source>
</evidence>
<comment type="similarity">
    <text evidence="4">Belongs to the class-III pyridoxal-phosphate-dependent aminotransferase family. HemL subfamily.</text>
</comment>
<gene>
    <name evidence="10" type="ORF">H8E29_04500</name>
</gene>
<dbReference type="GO" id="GO:0008483">
    <property type="term" value="F:transaminase activity"/>
    <property type="evidence" value="ECO:0007669"/>
    <property type="project" value="InterPro"/>
</dbReference>
<reference evidence="10 11" key="1">
    <citation type="submission" date="2020-08" db="EMBL/GenBank/DDBJ databases">
        <title>Bridging the membrane lipid divide: bacteria of the FCB group superphylum have the potential to synthesize archaeal ether lipids.</title>
        <authorList>
            <person name="Villanueva L."/>
            <person name="Von Meijenfeldt F.A.B."/>
            <person name="Westbye A.B."/>
            <person name="Yadav S."/>
            <person name="Hopmans E.C."/>
            <person name="Dutilh B.E."/>
            <person name="Sinninghe Damste J.S."/>
        </authorList>
    </citation>
    <scope>NUCLEOTIDE SEQUENCE [LARGE SCALE GENOMIC DNA]</scope>
    <source>
        <strain evidence="10">NIOZ-UU36</strain>
    </source>
</reference>
<dbReference type="GO" id="GO:0030170">
    <property type="term" value="F:pyridoxal phosphate binding"/>
    <property type="evidence" value="ECO:0007669"/>
    <property type="project" value="InterPro"/>
</dbReference>
<evidence type="ECO:0000256" key="6">
    <source>
        <dbReference type="ARBA" id="ARBA00022898"/>
    </source>
</evidence>